<accession>A0A0A0KSF6</accession>
<protein>
    <submittedName>
        <fullName evidence="4">Uncharacterized protein</fullName>
    </submittedName>
</protein>
<evidence type="ECO:0000313" key="4">
    <source>
        <dbReference type="EMBL" id="KGN50686.1"/>
    </source>
</evidence>
<keyword evidence="5" id="KW-1185">Reference proteome</keyword>
<keyword evidence="3" id="KW-0472">Membrane</keyword>
<evidence type="ECO:0000256" key="1">
    <source>
        <dbReference type="ARBA" id="ARBA00004370"/>
    </source>
</evidence>
<reference evidence="4 5" key="1">
    <citation type="journal article" date="2009" name="Nat. Genet.">
        <title>The genome of the cucumber, Cucumis sativus L.</title>
        <authorList>
            <person name="Huang S."/>
            <person name="Li R."/>
            <person name="Zhang Z."/>
            <person name="Li L."/>
            <person name="Gu X."/>
            <person name="Fan W."/>
            <person name="Lucas W.J."/>
            <person name="Wang X."/>
            <person name="Xie B."/>
            <person name="Ni P."/>
            <person name="Ren Y."/>
            <person name="Zhu H."/>
            <person name="Li J."/>
            <person name="Lin K."/>
            <person name="Jin W."/>
            <person name="Fei Z."/>
            <person name="Li G."/>
            <person name="Staub J."/>
            <person name="Kilian A."/>
            <person name="van der Vossen E.A."/>
            <person name="Wu Y."/>
            <person name="Guo J."/>
            <person name="He J."/>
            <person name="Jia Z."/>
            <person name="Ren Y."/>
            <person name="Tian G."/>
            <person name="Lu Y."/>
            <person name="Ruan J."/>
            <person name="Qian W."/>
            <person name="Wang M."/>
            <person name="Huang Q."/>
            <person name="Li B."/>
            <person name="Xuan Z."/>
            <person name="Cao J."/>
            <person name="Asan"/>
            <person name="Wu Z."/>
            <person name="Zhang J."/>
            <person name="Cai Q."/>
            <person name="Bai Y."/>
            <person name="Zhao B."/>
            <person name="Han Y."/>
            <person name="Li Y."/>
            <person name="Li X."/>
            <person name="Wang S."/>
            <person name="Shi Q."/>
            <person name="Liu S."/>
            <person name="Cho W.K."/>
            <person name="Kim J.Y."/>
            <person name="Xu Y."/>
            <person name="Heller-Uszynska K."/>
            <person name="Miao H."/>
            <person name="Cheng Z."/>
            <person name="Zhang S."/>
            <person name="Wu J."/>
            <person name="Yang Y."/>
            <person name="Kang H."/>
            <person name="Li M."/>
            <person name="Liang H."/>
            <person name="Ren X."/>
            <person name="Shi Z."/>
            <person name="Wen M."/>
            <person name="Jian M."/>
            <person name="Yang H."/>
            <person name="Zhang G."/>
            <person name="Yang Z."/>
            <person name="Chen R."/>
            <person name="Liu S."/>
            <person name="Li J."/>
            <person name="Ma L."/>
            <person name="Liu H."/>
            <person name="Zhou Y."/>
            <person name="Zhao J."/>
            <person name="Fang X."/>
            <person name="Li G."/>
            <person name="Fang L."/>
            <person name="Li Y."/>
            <person name="Liu D."/>
            <person name="Zheng H."/>
            <person name="Zhang Y."/>
            <person name="Qin N."/>
            <person name="Li Z."/>
            <person name="Yang G."/>
            <person name="Yang S."/>
            <person name="Bolund L."/>
            <person name="Kristiansen K."/>
            <person name="Zheng H."/>
            <person name="Li S."/>
            <person name="Zhang X."/>
            <person name="Yang H."/>
            <person name="Wang J."/>
            <person name="Sun R."/>
            <person name="Zhang B."/>
            <person name="Jiang S."/>
            <person name="Wang J."/>
            <person name="Du Y."/>
            <person name="Li S."/>
        </authorList>
    </citation>
    <scope>NUCLEOTIDE SEQUENCE [LARGE SCALE GENOMIC DNA]</scope>
    <source>
        <strain evidence="5">cv. 9930</strain>
    </source>
</reference>
<dbReference type="Gene3D" id="3.40.50.1240">
    <property type="entry name" value="Phosphoglycerate mutase-like"/>
    <property type="match status" value="1"/>
</dbReference>
<dbReference type="Gramene" id="KGN50686">
    <property type="protein sequence ID" value="KGN50686"/>
    <property type="gene ID" value="Csa_5G211590"/>
</dbReference>
<evidence type="ECO:0000256" key="2">
    <source>
        <dbReference type="ARBA" id="ARBA00022729"/>
    </source>
</evidence>
<reference evidence="4 5" key="3">
    <citation type="journal article" date="2010" name="BMC Genomics">
        <title>Transcriptome sequencing and comparative analysis of cucumber flowers with different sex types.</title>
        <authorList>
            <person name="Guo S."/>
            <person name="Zheng Y."/>
            <person name="Joung J.G."/>
            <person name="Liu S."/>
            <person name="Zhang Z."/>
            <person name="Crasta O.R."/>
            <person name="Sobral B.W."/>
            <person name="Xu Y."/>
            <person name="Huang S."/>
            <person name="Fei Z."/>
        </authorList>
    </citation>
    <scope>NUCLEOTIDE SEQUENCE [LARGE SCALE GENOMIC DNA]</scope>
    <source>
        <strain evidence="5">cv. 9930</strain>
    </source>
</reference>
<reference evidence="4 5" key="4">
    <citation type="journal article" date="2011" name="BMC Genomics">
        <title>RNA-Seq improves annotation of protein-coding genes in the cucumber genome.</title>
        <authorList>
            <person name="Li Z."/>
            <person name="Zhang Z."/>
            <person name="Yan P."/>
            <person name="Huang S."/>
            <person name="Fei Z."/>
            <person name="Lin K."/>
        </authorList>
    </citation>
    <scope>NUCLEOTIDE SEQUENCE [LARGE SCALE GENOMIC DNA]</scope>
    <source>
        <strain evidence="5">cv. 9930</strain>
    </source>
</reference>
<dbReference type="PANTHER" id="PTHR20963:SF8">
    <property type="entry name" value="MULTIPLE INOSITOL POLYPHOSPHATE PHOSPHATASE 1"/>
    <property type="match status" value="1"/>
</dbReference>
<keyword evidence="2" id="KW-0732">Signal</keyword>
<reference evidence="4 5" key="2">
    <citation type="journal article" date="2009" name="PLoS ONE">
        <title>An integrated genetic and cytogenetic map of the cucumber genome.</title>
        <authorList>
            <person name="Ren Y."/>
            <person name="Zhang Z."/>
            <person name="Liu J."/>
            <person name="Staub J.E."/>
            <person name="Han Y."/>
            <person name="Cheng Z."/>
            <person name="Li X."/>
            <person name="Lu J."/>
            <person name="Miao H."/>
            <person name="Kang H."/>
            <person name="Xie B."/>
            <person name="Gu X."/>
            <person name="Wang X."/>
            <person name="Du Y."/>
            <person name="Jin W."/>
            <person name="Huang S."/>
        </authorList>
    </citation>
    <scope>NUCLEOTIDE SEQUENCE [LARGE SCALE GENOMIC DNA]</scope>
    <source>
        <strain evidence="5">cv. 9930</strain>
    </source>
</reference>
<dbReference type="SUPFAM" id="SSF53254">
    <property type="entry name" value="Phosphoglycerate mutase-like"/>
    <property type="match status" value="1"/>
</dbReference>
<evidence type="ECO:0000256" key="3">
    <source>
        <dbReference type="ARBA" id="ARBA00023136"/>
    </source>
</evidence>
<dbReference type="Proteomes" id="UP000029981">
    <property type="component" value="Chromosome 5"/>
</dbReference>
<dbReference type="InterPro" id="IPR029033">
    <property type="entry name" value="His_PPase_superfam"/>
</dbReference>
<dbReference type="EMBL" id="CM002926">
    <property type="protein sequence ID" value="KGN50686.1"/>
    <property type="molecule type" value="Genomic_DNA"/>
</dbReference>
<dbReference type="GO" id="GO:0016020">
    <property type="term" value="C:membrane"/>
    <property type="evidence" value="ECO:0007669"/>
    <property type="project" value="UniProtKB-SubCell"/>
</dbReference>
<dbReference type="AlphaFoldDB" id="A0A0A0KSF6"/>
<proteinExistence type="predicted"/>
<comment type="subcellular location">
    <subcellularLocation>
        <location evidence="1">Membrane</location>
    </subcellularLocation>
</comment>
<gene>
    <name evidence="4" type="ORF">Csa_5G211590</name>
</gene>
<name>A0A0A0KSF6_CUCSA</name>
<evidence type="ECO:0000313" key="5">
    <source>
        <dbReference type="Proteomes" id="UP000029981"/>
    </source>
</evidence>
<dbReference type="PANTHER" id="PTHR20963">
    <property type="entry name" value="MULTIPLE INOSITOL POLYPHOSPHATE PHOSPHATASE-RELATED"/>
    <property type="match status" value="1"/>
</dbReference>
<organism evidence="4 5">
    <name type="scientific">Cucumis sativus</name>
    <name type="common">Cucumber</name>
    <dbReference type="NCBI Taxonomy" id="3659"/>
    <lineage>
        <taxon>Eukaryota</taxon>
        <taxon>Viridiplantae</taxon>
        <taxon>Streptophyta</taxon>
        <taxon>Embryophyta</taxon>
        <taxon>Tracheophyta</taxon>
        <taxon>Spermatophyta</taxon>
        <taxon>Magnoliopsida</taxon>
        <taxon>eudicotyledons</taxon>
        <taxon>Gunneridae</taxon>
        <taxon>Pentapetalae</taxon>
        <taxon>rosids</taxon>
        <taxon>fabids</taxon>
        <taxon>Cucurbitales</taxon>
        <taxon>Cucurbitaceae</taxon>
        <taxon>Benincaseae</taxon>
        <taxon>Cucumis</taxon>
    </lineage>
</organism>
<sequence length="177" mass="20601">MVWKLYLLCCFVEKQVPGRLYEKARLRFAETVIPFTCLLWLFLEEEGEGFKQIQKEHYPLELPPRPPATRNWRVSNVSPFAGNNMLVLYSCAPVANSSNEYFVQVLHNEEPIAMPGCDGSYFCPFNTFKDKIVDPLLKHDFKKLCTVNEEGPTEELKSSKLSLFDWSSKLSLFNWFF</sequence>